<dbReference type="SUPFAM" id="SSF53098">
    <property type="entry name" value="Ribonuclease H-like"/>
    <property type="match status" value="1"/>
</dbReference>
<dbReference type="InterPro" id="IPR025246">
    <property type="entry name" value="IS30-like_HTH"/>
</dbReference>
<dbReference type="GO" id="GO:0003677">
    <property type="term" value="F:DNA binding"/>
    <property type="evidence" value="ECO:0007669"/>
    <property type="project" value="UniProtKB-KW"/>
</dbReference>
<dbReference type="PROSITE" id="PS50994">
    <property type="entry name" value="INTEGRASE"/>
    <property type="match status" value="1"/>
</dbReference>
<evidence type="ECO:0000313" key="8">
    <source>
        <dbReference type="EMBL" id="MBJ8339742.1"/>
    </source>
</evidence>
<keyword evidence="4" id="KW-0238">DNA-binding</keyword>
<evidence type="ECO:0000313" key="9">
    <source>
        <dbReference type="Proteomes" id="UP000655868"/>
    </source>
</evidence>
<dbReference type="Gene3D" id="3.30.420.10">
    <property type="entry name" value="Ribonuclease H-like superfamily/Ribonuclease H"/>
    <property type="match status" value="1"/>
</dbReference>
<dbReference type="InterPro" id="IPR001598">
    <property type="entry name" value="Transposase_IS30_CS"/>
</dbReference>
<proteinExistence type="inferred from homology"/>
<feature type="domain" description="Integrase catalytic" evidence="6">
    <location>
        <begin position="197"/>
        <end position="360"/>
    </location>
</feature>
<evidence type="ECO:0000256" key="1">
    <source>
        <dbReference type="ARBA" id="ARBA00002190"/>
    </source>
</evidence>
<dbReference type="InterPro" id="IPR053392">
    <property type="entry name" value="Transposase_IS30-like"/>
</dbReference>
<comment type="caution">
    <text evidence="8">The sequence shown here is derived from an EMBL/GenBank/DDBJ whole genome shotgun (WGS) entry which is preliminary data.</text>
</comment>
<organism evidence="8 9">
    <name type="scientific">Antrihabitans stalagmiti</name>
    <dbReference type="NCBI Taxonomy" id="2799499"/>
    <lineage>
        <taxon>Bacteria</taxon>
        <taxon>Bacillati</taxon>
        <taxon>Actinomycetota</taxon>
        <taxon>Actinomycetes</taxon>
        <taxon>Mycobacteriales</taxon>
        <taxon>Nocardiaceae</taxon>
        <taxon>Antrihabitans</taxon>
    </lineage>
</organism>
<evidence type="ECO:0000259" key="6">
    <source>
        <dbReference type="PROSITE" id="PS50994"/>
    </source>
</evidence>
<dbReference type="EMBL" id="JAEMNV010000003">
    <property type="protein sequence ID" value="MBJ8339683.1"/>
    <property type="molecule type" value="Genomic_DNA"/>
</dbReference>
<dbReference type="InterPro" id="IPR012337">
    <property type="entry name" value="RNaseH-like_sf"/>
</dbReference>
<sequence length="366" mass="40907">MSVPDAASSVGVGVTTAQKWVREHGGVRPRPPSPPSGRYLSVAEREVIYEMRIAGATMRAIAAVLGRAPSTVSRELKRNSDYLAKYRPHAAERAARLRARRPKPAKLAVNAALREQVQKLLTDKLSPEQISATLKQTYPDCSEMHVSYETIYQSLYVQARGGLKRELVQHLRTGRALRKVQRRSDERRGRIPDMVNISQRPAEVADRAVPGHWEGDLIIGKNNGSAIGTLVERTTRFVMLLPLQDGFDAIAVRDAMIAAVAELPAALKKSVTWDPGREMSRHAEITMATAMQVYFCDPHSPWQRGTNENTNGLLRQYFPKGTTLSVHSVERLREVALQLNQRPRKTLDWQTPQERLNKLLDVASTA</sequence>
<keyword evidence="5" id="KW-0233">DNA recombination</keyword>
<evidence type="ECO:0000256" key="4">
    <source>
        <dbReference type="ARBA" id="ARBA00023125"/>
    </source>
</evidence>
<dbReference type="Pfam" id="PF13936">
    <property type="entry name" value="HTH_38"/>
    <property type="match status" value="1"/>
</dbReference>
<dbReference type="NCBIfam" id="NF033563">
    <property type="entry name" value="transpos_IS30"/>
    <property type="match status" value="1"/>
</dbReference>
<name>A0A934NR52_9NOCA</name>
<evidence type="ECO:0000256" key="2">
    <source>
        <dbReference type="ARBA" id="ARBA00006363"/>
    </source>
</evidence>
<dbReference type="InterPro" id="IPR001584">
    <property type="entry name" value="Integrase_cat-core"/>
</dbReference>
<dbReference type="GO" id="GO:0004803">
    <property type="term" value="F:transposase activity"/>
    <property type="evidence" value="ECO:0007669"/>
    <property type="project" value="InterPro"/>
</dbReference>
<dbReference type="PROSITE" id="PS01043">
    <property type="entry name" value="TRANSPOSASE_IS30"/>
    <property type="match status" value="1"/>
</dbReference>
<dbReference type="PANTHER" id="PTHR10948">
    <property type="entry name" value="TRANSPOSASE"/>
    <property type="match status" value="1"/>
</dbReference>
<dbReference type="InterPro" id="IPR051917">
    <property type="entry name" value="Transposase-Integrase"/>
</dbReference>
<dbReference type="GO" id="GO:0015074">
    <property type="term" value="P:DNA integration"/>
    <property type="evidence" value="ECO:0007669"/>
    <property type="project" value="InterPro"/>
</dbReference>
<evidence type="ECO:0000256" key="3">
    <source>
        <dbReference type="ARBA" id="ARBA00022578"/>
    </source>
</evidence>
<dbReference type="InterPro" id="IPR036397">
    <property type="entry name" value="RNaseH_sf"/>
</dbReference>
<comment type="similarity">
    <text evidence="2">Belongs to the transposase IS30 family.</text>
</comment>
<evidence type="ECO:0000313" key="7">
    <source>
        <dbReference type="EMBL" id="MBJ8339683.1"/>
    </source>
</evidence>
<protein>
    <submittedName>
        <fullName evidence="8">IS30 family transposase</fullName>
    </submittedName>
</protein>
<dbReference type="Pfam" id="PF00665">
    <property type="entry name" value="rve"/>
    <property type="match status" value="1"/>
</dbReference>
<dbReference type="Proteomes" id="UP000655868">
    <property type="component" value="Unassembled WGS sequence"/>
</dbReference>
<keyword evidence="3" id="KW-0815">Transposition</keyword>
<accession>A0A934NR52</accession>
<dbReference type="EMBL" id="JAEMNV010000003">
    <property type="protein sequence ID" value="MBJ8339742.1"/>
    <property type="molecule type" value="Genomic_DNA"/>
</dbReference>
<gene>
    <name evidence="7" type="ORF">JGU71_12375</name>
    <name evidence="8" type="ORF">JGU71_12675</name>
</gene>
<dbReference type="AlphaFoldDB" id="A0A934NR52"/>
<comment type="function">
    <text evidence="1">Required for the transposition of the insertion element.</text>
</comment>
<dbReference type="GO" id="GO:0006313">
    <property type="term" value="P:DNA transposition"/>
    <property type="evidence" value="ECO:0007669"/>
    <property type="project" value="InterPro"/>
</dbReference>
<reference evidence="8" key="1">
    <citation type="submission" date="2020-12" db="EMBL/GenBank/DDBJ databases">
        <title>Antrihabitans popcorni sp. nov. and Antrihabitans auranticaus sp. nov., isolated from a larva cave.</title>
        <authorList>
            <person name="Lee S.D."/>
            <person name="Kim I.S."/>
        </authorList>
    </citation>
    <scope>NUCLEOTIDE SEQUENCE</scope>
    <source>
        <strain evidence="8">YC3-6</strain>
    </source>
</reference>
<dbReference type="GO" id="GO:0005829">
    <property type="term" value="C:cytosol"/>
    <property type="evidence" value="ECO:0007669"/>
    <property type="project" value="TreeGrafter"/>
</dbReference>
<dbReference type="PANTHER" id="PTHR10948:SF23">
    <property type="entry name" value="TRANSPOSASE INSI FOR INSERTION SEQUENCE ELEMENT IS30A-RELATED"/>
    <property type="match status" value="1"/>
</dbReference>
<keyword evidence="9" id="KW-1185">Reference proteome</keyword>
<evidence type="ECO:0000256" key="5">
    <source>
        <dbReference type="ARBA" id="ARBA00023172"/>
    </source>
</evidence>